<evidence type="ECO:0000256" key="3">
    <source>
        <dbReference type="SAM" id="MobiDB-lite"/>
    </source>
</evidence>
<feature type="compositionally biased region" description="Polar residues" evidence="3">
    <location>
        <begin position="12"/>
        <end position="21"/>
    </location>
</feature>
<proteinExistence type="predicted"/>
<dbReference type="GO" id="GO:0005783">
    <property type="term" value="C:endoplasmic reticulum"/>
    <property type="evidence" value="ECO:0007669"/>
    <property type="project" value="TreeGrafter"/>
</dbReference>
<dbReference type="RefSeq" id="XP_013241645.1">
    <property type="nucleotide sequence ID" value="XM_013386191.1"/>
</dbReference>
<dbReference type="InterPro" id="IPR002347">
    <property type="entry name" value="SDR_fam"/>
</dbReference>
<evidence type="ECO:0000256" key="1">
    <source>
        <dbReference type="ARBA" id="ARBA00022857"/>
    </source>
</evidence>
<dbReference type="GeneID" id="25266120"/>
<sequence>MSHPLQRYLHANGSTTSSRSSGAPYALVTGSTGGMGEEWAYQLAGLGFNVIIQGRNRSKLEVVKKEILSRPASKGVDVKLLVTEATIWPNEPLTQGLTALMNDSSVRLTIVVNNLGINSVSYPRFETETREDVASIIIANSMFPAEVTRLTLGKLKQHQPSLLVTITSMAWTNPPPYLSPYCGTKGFDVSFSRSLYNEMWAEKQKVDVVCMAPGQVVSGMHEGEPGIMVPTSEAWVRAAITSLRSTWWTPRPAPFIYPWGPQRWSQAIADWLPSSFSSWIAIQMALSLREKYWKKMGIDGVQS</sequence>
<dbReference type="InterPro" id="IPR036291">
    <property type="entry name" value="NAD(P)-bd_dom_sf"/>
</dbReference>
<keyword evidence="5" id="KW-1185">Reference proteome</keyword>
<dbReference type="PANTHER" id="PTHR43086:SF2">
    <property type="entry name" value="HYDROXYSTEROID DEHYDROGENASE-LIKE PROTEIN 1"/>
    <property type="match status" value="1"/>
</dbReference>
<evidence type="ECO:0000313" key="5">
    <source>
        <dbReference type="Proteomes" id="UP000027361"/>
    </source>
</evidence>
<evidence type="ECO:0000313" key="4">
    <source>
        <dbReference type="EMBL" id="KDN41234.1"/>
    </source>
</evidence>
<keyword evidence="1" id="KW-0521">NADP</keyword>
<gene>
    <name evidence="4" type="ORF">K437DRAFT_269752</name>
</gene>
<reference evidence="4 5" key="1">
    <citation type="submission" date="2014-05" db="EMBL/GenBank/DDBJ databases">
        <title>Draft genome sequence of a rare smut relative, Tilletiaria anomala UBC 951.</title>
        <authorList>
            <consortium name="DOE Joint Genome Institute"/>
            <person name="Toome M."/>
            <person name="Kuo A."/>
            <person name="Henrissat B."/>
            <person name="Lipzen A."/>
            <person name="Tritt A."/>
            <person name="Yoshinaga Y."/>
            <person name="Zane M."/>
            <person name="Barry K."/>
            <person name="Grigoriev I.V."/>
            <person name="Spatafora J.W."/>
            <person name="Aimea M.C."/>
        </authorList>
    </citation>
    <scope>NUCLEOTIDE SEQUENCE [LARGE SCALE GENOMIC DNA]</scope>
    <source>
        <strain evidence="4 5">UBC 951</strain>
    </source>
</reference>
<dbReference type="EMBL" id="JMSN01000082">
    <property type="protein sequence ID" value="KDN41234.1"/>
    <property type="molecule type" value="Genomic_DNA"/>
</dbReference>
<dbReference type="AlphaFoldDB" id="A0A066VR12"/>
<dbReference type="PRINTS" id="PR00081">
    <property type="entry name" value="GDHRDH"/>
</dbReference>
<dbReference type="GO" id="GO:0016491">
    <property type="term" value="F:oxidoreductase activity"/>
    <property type="evidence" value="ECO:0007669"/>
    <property type="project" value="UniProtKB-KW"/>
</dbReference>
<evidence type="ECO:0000256" key="2">
    <source>
        <dbReference type="ARBA" id="ARBA00023002"/>
    </source>
</evidence>
<dbReference type="Pfam" id="PF00106">
    <property type="entry name" value="adh_short"/>
    <property type="match status" value="1"/>
</dbReference>
<keyword evidence="2" id="KW-0560">Oxidoreductase</keyword>
<comment type="caution">
    <text evidence="4">The sequence shown here is derived from an EMBL/GenBank/DDBJ whole genome shotgun (WGS) entry which is preliminary data.</text>
</comment>
<dbReference type="OrthoDB" id="47007at2759"/>
<dbReference type="OMA" id="GFNVFLH"/>
<dbReference type="InParanoid" id="A0A066VR12"/>
<dbReference type="PANTHER" id="PTHR43086">
    <property type="entry name" value="VERY-LONG-CHAIN 3-OXOOACYL-COA REDUCTASE"/>
    <property type="match status" value="1"/>
</dbReference>
<feature type="region of interest" description="Disordered" evidence="3">
    <location>
        <begin position="1"/>
        <end position="23"/>
    </location>
</feature>
<organism evidence="4 5">
    <name type="scientific">Tilletiaria anomala (strain ATCC 24038 / CBS 436.72 / UBC 951)</name>
    <dbReference type="NCBI Taxonomy" id="1037660"/>
    <lineage>
        <taxon>Eukaryota</taxon>
        <taxon>Fungi</taxon>
        <taxon>Dikarya</taxon>
        <taxon>Basidiomycota</taxon>
        <taxon>Ustilaginomycotina</taxon>
        <taxon>Exobasidiomycetes</taxon>
        <taxon>Georgefischeriales</taxon>
        <taxon>Tilletiariaceae</taxon>
        <taxon>Tilletiaria</taxon>
    </lineage>
</organism>
<dbReference type="Gene3D" id="3.40.50.720">
    <property type="entry name" value="NAD(P)-binding Rossmann-like Domain"/>
    <property type="match status" value="1"/>
</dbReference>
<dbReference type="GO" id="GO:0030497">
    <property type="term" value="P:fatty acid elongation"/>
    <property type="evidence" value="ECO:0007669"/>
    <property type="project" value="TreeGrafter"/>
</dbReference>
<name>A0A066VR12_TILAU</name>
<dbReference type="Proteomes" id="UP000027361">
    <property type="component" value="Unassembled WGS sequence"/>
</dbReference>
<dbReference type="HOGENOM" id="CLU_010194_38_2_1"/>
<protein>
    <submittedName>
        <fullName evidence="4">NAD(P)-binding protein</fullName>
    </submittedName>
</protein>
<accession>A0A066VR12</accession>
<dbReference type="STRING" id="1037660.A0A066VR12"/>
<dbReference type="SUPFAM" id="SSF51735">
    <property type="entry name" value="NAD(P)-binding Rossmann-fold domains"/>
    <property type="match status" value="1"/>
</dbReference>